<evidence type="ECO:0000313" key="5">
    <source>
        <dbReference type="Proteomes" id="UP001234581"/>
    </source>
</evidence>
<reference evidence="4 5" key="1">
    <citation type="submission" date="2023-03" db="EMBL/GenBank/DDBJ databases">
        <title>Genome sequence of Lichtheimia ornata CBS 291.66.</title>
        <authorList>
            <person name="Mohabir J.T."/>
            <person name="Shea T.P."/>
            <person name="Kurbessoian T."/>
            <person name="Berby B."/>
            <person name="Fontaine J."/>
            <person name="Livny J."/>
            <person name="Gnirke A."/>
            <person name="Stajich J.E."/>
            <person name="Cuomo C.A."/>
        </authorList>
    </citation>
    <scope>NUCLEOTIDE SEQUENCE [LARGE SCALE GENOMIC DNA]</scope>
    <source>
        <strain evidence="4">CBS 291.66</strain>
    </source>
</reference>
<dbReference type="InterPro" id="IPR023780">
    <property type="entry name" value="Chromo_domain"/>
</dbReference>
<dbReference type="InterPro" id="IPR016197">
    <property type="entry name" value="Chromo-like_dom_sf"/>
</dbReference>
<evidence type="ECO:0000259" key="2">
    <source>
        <dbReference type="PROSITE" id="PS50013"/>
    </source>
</evidence>
<proteinExistence type="predicted"/>
<comment type="caution">
    <text evidence="4">The sequence shown here is derived from an EMBL/GenBank/DDBJ whole genome shotgun (WGS) entry which is preliminary data.</text>
</comment>
<dbReference type="Pfam" id="PF00665">
    <property type="entry name" value="rve"/>
    <property type="match status" value="1"/>
</dbReference>
<dbReference type="Proteomes" id="UP001234581">
    <property type="component" value="Unassembled WGS sequence"/>
</dbReference>
<dbReference type="Gene3D" id="1.10.340.70">
    <property type="match status" value="1"/>
</dbReference>
<dbReference type="GO" id="GO:0003676">
    <property type="term" value="F:nucleic acid binding"/>
    <property type="evidence" value="ECO:0007669"/>
    <property type="project" value="InterPro"/>
</dbReference>
<feature type="region of interest" description="Disordered" evidence="1">
    <location>
        <begin position="486"/>
        <end position="520"/>
    </location>
</feature>
<dbReference type="SMART" id="SM00298">
    <property type="entry name" value="CHROMO"/>
    <property type="match status" value="1"/>
</dbReference>
<dbReference type="PANTHER" id="PTHR37984:SF5">
    <property type="entry name" value="PROTEIN NYNRIN-LIKE"/>
    <property type="match status" value="1"/>
</dbReference>
<dbReference type="InterPro" id="IPR001584">
    <property type="entry name" value="Integrase_cat-core"/>
</dbReference>
<dbReference type="Gene3D" id="3.30.420.10">
    <property type="entry name" value="Ribonuclease H-like superfamily/Ribonuclease H"/>
    <property type="match status" value="1"/>
</dbReference>
<dbReference type="GO" id="GO:0015074">
    <property type="term" value="P:DNA integration"/>
    <property type="evidence" value="ECO:0007669"/>
    <property type="project" value="InterPro"/>
</dbReference>
<dbReference type="EMBL" id="JARTCD010000131">
    <property type="protein sequence ID" value="KAJ8651908.1"/>
    <property type="molecule type" value="Genomic_DNA"/>
</dbReference>
<organism evidence="4 5">
    <name type="scientific">Lichtheimia ornata</name>
    <dbReference type="NCBI Taxonomy" id="688661"/>
    <lineage>
        <taxon>Eukaryota</taxon>
        <taxon>Fungi</taxon>
        <taxon>Fungi incertae sedis</taxon>
        <taxon>Mucoromycota</taxon>
        <taxon>Mucoromycotina</taxon>
        <taxon>Mucoromycetes</taxon>
        <taxon>Mucorales</taxon>
        <taxon>Lichtheimiaceae</taxon>
        <taxon>Lichtheimia</taxon>
    </lineage>
</organism>
<protein>
    <submittedName>
        <fullName evidence="4">Uncharacterized protein</fullName>
    </submittedName>
</protein>
<dbReference type="Pfam" id="PF00385">
    <property type="entry name" value="Chromo"/>
    <property type="match status" value="1"/>
</dbReference>
<sequence>MLSNWFTTLYNYQFDIVHIAGKLNGMSDALSRLFHSGIDSEGAMGNNEPIQNHGNKDPSHVNRDAQLIEENTLTPPENERPSILDKAHLLGHLGANAIVQAIHNNGMHWPNLKQDAIDFVMACPPCQKFNIAQRGYNPLRTISAEMPGDHWALDLANYETSSSGNKNLLVLVDMCTRFCILRPIPNKEAETIVKTLVQVFCYFGLPRIIQSDNGKEFVNNLMKRFARASGFEHRLVVPYHPKANGTAERWVQKATLSIKKMLNGATFEWDHYVPAVQLALNANVTSRHKTPPFTLMFARKLNDFKDYRDEAEAKPMTEEMLKKRIDEMRDIVFPAIHERVKTVTKQQELRFNKTHKIVEYKIGDFVMAREPESTGKFNPTYKGPYKIINKTETSYVLQDCEGCVLPRNYAPEHLKLVRVLEDIPADEIYELDNIVDHKVHKGNFLYRVRWLGYTEEDDTWEPPENFGDPMTITKYWKRIRSDPQQVLAQRKKRGSKRVAQDNKHGKHKRYRYNTRTRSKQ</sequence>
<dbReference type="SUPFAM" id="SSF54160">
    <property type="entry name" value="Chromo domain-like"/>
    <property type="match status" value="1"/>
</dbReference>
<name>A0AAD7XT08_9FUNG</name>
<evidence type="ECO:0000256" key="1">
    <source>
        <dbReference type="SAM" id="MobiDB-lite"/>
    </source>
</evidence>
<gene>
    <name evidence="4" type="ORF">O0I10_012516</name>
</gene>
<dbReference type="InterPro" id="IPR041588">
    <property type="entry name" value="Integrase_H2C2"/>
</dbReference>
<dbReference type="SUPFAM" id="SSF53098">
    <property type="entry name" value="Ribonuclease H-like"/>
    <property type="match status" value="1"/>
</dbReference>
<dbReference type="RefSeq" id="XP_058336822.1">
    <property type="nucleotide sequence ID" value="XM_058492413.1"/>
</dbReference>
<feature type="compositionally biased region" description="Basic residues" evidence="1">
    <location>
        <begin position="504"/>
        <end position="520"/>
    </location>
</feature>
<dbReference type="CDD" id="cd00024">
    <property type="entry name" value="CD_CSD"/>
    <property type="match status" value="1"/>
</dbReference>
<dbReference type="PROSITE" id="PS50013">
    <property type="entry name" value="CHROMO_2"/>
    <property type="match status" value="1"/>
</dbReference>
<dbReference type="InterPro" id="IPR036397">
    <property type="entry name" value="RNaseH_sf"/>
</dbReference>
<dbReference type="InterPro" id="IPR000953">
    <property type="entry name" value="Chromo/chromo_shadow_dom"/>
</dbReference>
<dbReference type="PANTHER" id="PTHR37984">
    <property type="entry name" value="PROTEIN CBG26694"/>
    <property type="match status" value="1"/>
</dbReference>
<evidence type="ECO:0000313" key="4">
    <source>
        <dbReference type="EMBL" id="KAJ8651908.1"/>
    </source>
</evidence>
<dbReference type="GeneID" id="83219857"/>
<dbReference type="GO" id="GO:0005634">
    <property type="term" value="C:nucleus"/>
    <property type="evidence" value="ECO:0007669"/>
    <property type="project" value="UniProtKB-ARBA"/>
</dbReference>
<feature type="domain" description="Integrase catalytic" evidence="3">
    <location>
        <begin position="143"/>
        <end position="300"/>
    </location>
</feature>
<feature type="domain" description="Chromo" evidence="2">
    <location>
        <begin position="429"/>
        <end position="487"/>
    </location>
</feature>
<dbReference type="InterPro" id="IPR050951">
    <property type="entry name" value="Retrovirus_Pol_polyprotein"/>
</dbReference>
<dbReference type="Gene3D" id="2.40.50.40">
    <property type="match status" value="1"/>
</dbReference>
<dbReference type="InterPro" id="IPR012337">
    <property type="entry name" value="RNaseH-like_sf"/>
</dbReference>
<evidence type="ECO:0000259" key="3">
    <source>
        <dbReference type="PROSITE" id="PS50994"/>
    </source>
</evidence>
<dbReference type="AlphaFoldDB" id="A0AAD7XT08"/>
<keyword evidence="5" id="KW-1185">Reference proteome</keyword>
<dbReference type="PROSITE" id="PS50994">
    <property type="entry name" value="INTEGRASE"/>
    <property type="match status" value="1"/>
</dbReference>
<dbReference type="Pfam" id="PF17921">
    <property type="entry name" value="Integrase_H2C2"/>
    <property type="match status" value="1"/>
</dbReference>
<accession>A0AAD7XT08</accession>